<keyword evidence="2" id="KW-1185">Reference proteome</keyword>
<organism evidence="1 2">
    <name type="scientific">Streptomyces phage Kromp</name>
    <dbReference type="NCBI Taxonomy" id="2315619"/>
    <lineage>
        <taxon>Viruses</taxon>
        <taxon>Duplodnaviria</taxon>
        <taxon>Heunggongvirae</taxon>
        <taxon>Uroviricota</taxon>
        <taxon>Caudoviricetes</taxon>
        <taxon>Krompvirus</taxon>
        <taxon>Krompvirus kromp</taxon>
    </lineage>
</organism>
<accession>A0A386K8H5</accession>
<proteinExistence type="predicted"/>
<protein>
    <submittedName>
        <fullName evidence="1">Uncharacterized protein</fullName>
    </submittedName>
</protein>
<sequence>MTASLTPAPANTDQGQDDLVHVVCFCDQDTALCGTNVTGYDWPDDEASTCVVCRDLEHKPCNRCGA</sequence>
<gene>
    <name evidence="1" type="primary">57</name>
    <name evidence="1" type="ORF">SEA_KROMP_57</name>
</gene>
<dbReference type="EMBL" id="MH744420">
    <property type="protein sequence ID" value="AYD81658.1"/>
    <property type="molecule type" value="Genomic_DNA"/>
</dbReference>
<dbReference type="Proteomes" id="UP000274637">
    <property type="component" value="Segment"/>
</dbReference>
<evidence type="ECO:0000313" key="2">
    <source>
        <dbReference type="Proteomes" id="UP000274637"/>
    </source>
</evidence>
<evidence type="ECO:0000313" key="1">
    <source>
        <dbReference type="EMBL" id="AYD81658.1"/>
    </source>
</evidence>
<reference evidence="2" key="1">
    <citation type="submission" date="2018-08" db="EMBL/GenBank/DDBJ databases">
        <authorList>
            <person name="Mousa M."/>
            <person name="Kelsky B.L."/>
            <person name="Goh L.M."/>
            <person name="Shaffer C.D."/>
            <person name="Weston-Hafer K.A."/>
            <person name="Russell D.A."/>
            <person name="Pope W.H."/>
            <person name="Jacobs-Sera D."/>
            <person name="Hendrix R.W."/>
            <person name="Hatfull G.F."/>
        </authorList>
    </citation>
    <scope>NUCLEOTIDE SEQUENCE [LARGE SCALE GENOMIC DNA]</scope>
</reference>
<name>A0A386K8H5_9CAUD</name>